<sequence length="364" mass="41232">MSYSPTFKKFEPTAQQVGPDAIRAFMRQVWTPEVLEHKFAQNLLLSAFTPEIEDGWMDNLSVSHSARVTFKKWANPLKKVRVNQLAYKDSVSCPKELNIDCVIPGAGPLVEYEQCDVDFKFEYSIRVDTCVKTRKLTLDQTEKNWAEMVDAVTYRRALDAWNSLAEQIIASNNATLIPSMATKIGAKNYLDADTADFYTTASNVFNYLGRVFGPRFKSEFLITIHPDLALELELDHSDALKYDNTGIKQDWINVDQSAFGSFDVLPGMPRWRGLTVLIAPDDVAMHNDTPGSANMSPWEDAEGKKVRMIIASRRSFFTKTVQLMDKTTFPATAANPVESLVEIWMGGDKLLWPEETFVVEFKRK</sequence>
<accession>A0A8S5PTT5</accession>
<organism evidence="1">
    <name type="scientific">Siphoviridae sp. ctrAf3</name>
    <dbReference type="NCBI Taxonomy" id="2825687"/>
    <lineage>
        <taxon>Viruses</taxon>
        <taxon>Duplodnaviria</taxon>
        <taxon>Heunggongvirae</taxon>
        <taxon>Uroviricota</taxon>
        <taxon>Caudoviricetes</taxon>
    </lineage>
</organism>
<reference evidence="1" key="1">
    <citation type="journal article" date="2021" name="Proc. Natl. Acad. Sci. U.S.A.">
        <title>A Catalog of Tens of Thousands of Viruses from Human Metagenomes Reveals Hidden Associations with Chronic Diseases.</title>
        <authorList>
            <person name="Tisza M.J."/>
            <person name="Buck C.B."/>
        </authorList>
    </citation>
    <scope>NUCLEOTIDE SEQUENCE</scope>
    <source>
        <strain evidence="1">CtrAf3</strain>
    </source>
</reference>
<proteinExistence type="predicted"/>
<dbReference type="EMBL" id="BK015512">
    <property type="protein sequence ID" value="DAE10495.1"/>
    <property type="molecule type" value="Genomic_DNA"/>
</dbReference>
<evidence type="ECO:0000313" key="1">
    <source>
        <dbReference type="EMBL" id="DAE10495.1"/>
    </source>
</evidence>
<name>A0A8S5PTT5_9CAUD</name>
<protein>
    <submittedName>
        <fullName evidence="1">Uncharacterized protein</fullName>
    </submittedName>
</protein>